<evidence type="ECO:0000256" key="2">
    <source>
        <dbReference type="ARBA" id="ARBA00004651"/>
    </source>
</evidence>
<keyword evidence="7" id="KW-0965">Cell junction</keyword>
<dbReference type="AlphaFoldDB" id="A0A6P4EFH9"/>
<evidence type="ECO:0000313" key="15">
    <source>
        <dbReference type="Proteomes" id="UP001652680"/>
    </source>
</evidence>
<keyword evidence="5 12" id="KW-0812">Transmembrane</keyword>
<evidence type="ECO:0000256" key="7">
    <source>
        <dbReference type="ARBA" id="ARBA00022949"/>
    </source>
</evidence>
<dbReference type="PRINTS" id="PR01262">
    <property type="entry name" value="INNEXIN"/>
</dbReference>
<organism evidence="16">
    <name type="scientific">Drosophila rhopaloa</name>
    <name type="common">Fruit fly</name>
    <dbReference type="NCBI Taxonomy" id="1041015"/>
    <lineage>
        <taxon>Eukaryota</taxon>
        <taxon>Metazoa</taxon>
        <taxon>Ecdysozoa</taxon>
        <taxon>Arthropoda</taxon>
        <taxon>Hexapoda</taxon>
        <taxon>Insecta</taxon>
        <taxon>Pterygota</taxon>
        <taxon>Neoptera</taxon>
        <taxon>Endopterygota</taxon>
        <taxon>Diptera</taxon>
        <taxon>Brachycera</taxon>
        <taxon>Muscomorpha</taxon>
        <taxon>Ephydroidea</taxon>
        <taxon>Drosophilidae</taxon>
        <taxon>Drosophila</taxon>
        <taxon>Sophophora</taxon>
    </lineage>
</organism>
<evidence type="ECO:0000256" key="3">
    <source>
        <dbReference type="ARBA" id="ARBA00022448"/>
    </source>
</evidence>
<feature type="transmembrane region" description="Helical" evidence="12">
    <location>
        <begin position="251"/>
        <end position="273"/>
    </location>
</feature>
<feature type="transmembrane region" description="Helical" evidence="12">
    <location>
        <begin position="338"/>
        <end position="363"/>
    </location>
</feature>
<comment type="subcellular location">
    <subcellularLocation>
        <location evidence="1">Cell junction</location>
        <location evidence="1">Gap junction</location>
    </subcellularLocation>
    <subcellularLocation>
        <location evidence="2 12">Cell membrane</location>
        <topology evidence="2 12">Multi-pass membrane protein</topology>
    </subcellularLocation>
</comment>
<keyword evidence="3 12" id="KW-0813">Transport</keyword>
<keyword evidence="4" id="KW-1003">Cell membrane</keyword>
<protein>
    <recommendedName>
        <fullName evidence="12">Innexin</fullName>
    </recommendedName>
</protein>
<feature type="compositionally biased region" description="Low complexity" evidence="13">
    <location>
        <begin position="96"/>
        <end position="106"/>
    </location>
</feature>
<evidence type="ECO:0000256" key="10">
    <source>
        <dbReference type="ARBA" id="ARBA00023136"/>
    </source>
</evidence>
<dbReference type="RefSeq" id="XP_016976947.1">
    <property type="nucleotide sequence ID" value="XM_017121458.1"/>
</dbReference>
<dbReference type="InterPro" id="IPR000990">
    <property type="entry name" value="Innexin"/>
</dbReference>
<gene>
    <name evidence="16 17" type="primary">LOC108042947</name>
    <name evidence="14" type="synonym">108042947</name>
    <name evidence="12" type="synonym">inx</name>
</gene>
<keyword evidence="10 12" id="KW-0472">Membrane</keyword>
<reference evidence="14" key="3">
    <citation type="submission" date="2025-05" db="UniProtKB">
        <authorList>
            <consortium name="EnsemblMetazoa"/>
        </authorList>
    </citation>
    <scope>IDENTIFICATION</scope>
</reference>
<evidence type="ECO:0000313" key="16">
    <source>
        <dbReference type="RefSeq" id="XP_016976947.1"/>
    </source>
</evidence>
<dbReference type="GO" id="GO:0034220">
    <property type="term" value="P:monoatomic ion transmembrane transport"/>
    <property type="evidence" value="ECO:0007669"/>
    <property type="project" value="UniProtKB-KW"/>
</dbReference>
<comment type="caution">
    <text evidence="12">Lacks conserved residue(s) required for the propagation of feature annotation.</text>
</comment>
<dbReference type="GO" id="GO:0007602">
    <property type="term" value="P:phototransduction"/>
    <property type="evidence" value="ECO:0007669"/>
    <property type="project" value="TreeGrafter"/>
</dbReference>
<evidence type="ECO:0000256" key="9">
    <source>
        <dbReference type="ARBA" id="ARBA00023065"/>
    </source>
</evidence>
<proteinExistence type="inferred from homology"/>
<keyword evidence="8 12" id="KW-1133">Transmembrane helix</keyword>
<dbReference type="Proteomes" id="UP001652680">
    <property type="component" value="Unassembled WGS sequence"/>
</dbReference>
<dbReference type="GO" id="GO:0005921">
    <property type="term" value="C:gap junction"/>
    <property type="evidence" value="ECO:0007669"/>
    <property type="project" value="UniProtKB-SubCell"/>
</dbReference>
<keyword evidence="6" id="KW-0303">Gap junction</keyword>
<dbReference type="GO" id="GO:0005243">
    <property type="term" value="F:gap junction channel activity"/>
    <property type="evidence" value="ECO:0007669"/>
    <property type="project" value="TreeGrafter"/>
</dbReference>
<reference evidence="16 17" key="2">
    <citation type="submission" date="2025-04" db="UniProtKB">
        <authorList>
            <consortium name="RefSeq"/>
        </authorList>
    </citation>
    <scope>IDENTIFICATION</scope>
</reference>
<name>A0A6P4EFH9_DRORH</name>
<comment type="function">
    <text evidence="12">Structural component of the gap junctions.</text>
</comment>
<evidence type="ECO:0000256" key="1">
    <source>
        <dbReference type="ARBA" id="ARBA00004610"/>
    </source>
</evidence>
<dbReference type="Pfam" id="PF00876">
    <property type="entry name" value="Innexin"/>
    <property type="match status" value="1"/>
</dbReference>
<evidence type="ECO:0000256" key="12">
    <source>
        <dbReference type="RuleBase" id="RU010713"/>
    </source>
</evidence>
<dbReference type="GO" id="GO:0005886">
    <property type="term" value="C:plasma membrane"/>
    <property type="evidence" value="ECO:0007669"/>
    <property type="project" value="UniProtKB-SubCell"/>
</dbReference>
<evidence type="ECO:0000256" key="4">
    <source>
        <dbReference type="ARBA" id="ARBA00022475"/>
    </source>
</evidence>
<keyword evidence="11 12" id="KW-0407">Ion channel</keyword>
<dbReference type="EnsemblMetazoa" id="XM_017121458.1">
    <property type="protein sequence ID" value="XP_016976947.1"/>
    <property type="gene ID" value="LOC108042947"/>
</dbReference>
<accession>A0A6P4EFH9</accession>
<sequence>MYSAVKPLSKYLQFKSIRIYDAVFTVHSKCTVVILLTCSLLLSARQYFGDPIQCISEEKNIEYIQSYCWTMGTYILKLDDNGEQLQPPVHPDQELASDSSDSVSAASSSDAASSASASAASSSASSAQSSARSRTRYRSRSSLRRLGEYNEAYARAMSIAEGVGPEVRGQSEREYLRYYQWVIILLLFQSFIFYFPSCLWKVWEGQRLKQLCSEVGEALLSEETYNTRLRLLVKYFTTDYEDMHFCYMAKYVFCEVLNFLISVVNIIVLEVFLNGFWSKYLHALATIPFYDWDRWNRVSSSVFPKIAKCEVLKFGASGTANIMDNLCILPLNILNEKIFVFLWAWFLLMALMSGLNLLCRLAMICSRNLREQMIRSQLRFMTKRHVQRALRDLTIGDWFLLMKVSVNVNPMLFRDLMQELCELRTSSTSVSIVESAV</sequence>
<dbReference type="OrthoDB" id="5867527at2759"/>
<dbReference type="GeneID" id="108042947"/>
<dbReference type="PROSITE" id="PS51013">
    <property type="entry name" value="PANNEXIN"/>
    <property type="match status" value="1"/>
</dbReference>
<dbReference type="EnsemblMetazoa" id="XM_017121459.1">
    <property type="protein sequence ID" value="XP_016976948.1"/>
    <property type="gene ID" value="LOC108042947"/>
</dbReference>
<dbReference type="PANTHER" id="PTHR11893:SF43">
    <property type="entry name" value="INNEXIN INX4-RELATED"/>
    <property type="match status" value="1"/>
</dbReference>
<evidence type="ECO:0000256" key="5">
    <source>
        <dbReference type="ARBA" id="ARBA00022692"/>
    </source>
</evidence>
<keyword evidence="15" id="KW-1185">Reference proteome</keyword>
<comment type="similarity">
    <text evidence="12">Belongs to the pannexin family.</text>
</comment>
<keyword evidence="9 12" id="KW-0406">Ion transport</keyword>
<feature type="transmembrane region" description="Helical" evidence="12">
    <location>
        <begin position="178"/>
        <end position="200"/>
    </location>
</feature>
<feature type="region of interest" description="Disordered" evidence="13">
    <location>
        <begin position="86"/>
        <end position="106"/>
    </location>
</feature>
<evidence type="ECO:0000313" key="14">
    <source>
        <dbReference type="EnsemblMetazoa" id="XP_016976947.1"/>
    </source>
</evidence>
<evidence type="ECO:0000256" key="8">
    <source>
        <dbReference type="ARBA" id="ARBA00022989"/>
    </source>
</evidence>
<evidence type="ECO:0000256" key="13">
    <source>
        <dbReference type="SAM" id="MobiDB-lite"/>
    </source>
</evidence>
<evidence type="ECO:0000313" key="17">
    <source>
        <dbReference type="RefSeq" id="XP_016976948.1"/>
    </source>
</evidence>
<reference evidence="15" key="1">
    <citation type="journal article" date="2021" name="Elife">
        <title>Highly contiguous assemblies of 101 drosophilid genomes.</title>
        <authorList>
            <person name="Kim B.Y."/>
            <person name="Wang J.R."/>
            <person name="Miller D.E."/>
            <person name="Barmina O."/>
            <person name="Delaney E."/>
            <person name="Thompson A."/>
            <person name="Comeault A.A."/>
            <person name="Peede D."/>
            <person name="D'Agostino E.R."/>
            <person name="Pelaez J."/>
            <person name="Aguilar J.M."/>
            <person name="Haji D."/>
            <person name="Matsunaga T."/>
            <person name="Armstrong E.E."/>
            <person name="Zych M."/>
            <person name="Ogawa Y."/>
            <person name="Stamenkovic-Radak M."/>
            <person name="Jelic M."/>
            <person name="Veselinovic M.S."/>
            <person name="Tanaskovic M."/>
            <person name="Eric P."/>
            <person name="Gao J.J."/>
            <person name="Katoh T.K."/>
            <person name="Toda M.J."/>
            <person name="Watabe H."/>
            <person name="Watada M."/>
            <person name="Davis J.S."/>
            <person name="Moyle L.C."/>
            <person name="Manoli G."/>
            <person name="Bertolini E."/>
            <person name="Kostal V."/>
            <person name="Hawley R.S."/>
            <person name="Takahashi A."/>
            <person name="Jones C.D."/>
            <person name="Price D.K."/>
            <person name="Whiteman N."/>
            <person name="Kopp A."/>
            <person name="Matute D.R."/>
            <person name="Petrov D.A."/>
        </authorList>
    </citation>
    <scope>NUCLEOTIDE SEQUENCE [LARGE SCALE GENOMIC DNA]</scope>
</reference>
<evidence type="ECO:0000256" key="6">
    <source>
        <dbReference type="ARBA" id="ARBA00022868"/>
    </source>
</evidence>
<dbReference type="RefSeq" id="XP_016976948.1">
    <property type="nucleotide sequence ID" value="XM_017121459.1"/>
</dbReference>
<evidence type="ECO:0000256" key="11">
    <source>
        <dbReference type="ARBA" id="ARBA00023303"/>
    </source>
</evidence>
<dbReference type="PANTHER" id="PTHR11893">
    <property type="entry name" value="INNEXIN"/>
    <property type="match status" value="1"/>
</dbReference>